<organism evidence="2 3">
    <name type="scientific">Eikenella glucosivorans</name>
    <dbReference type="NCBI Taxonomy" id="2766967"/>
    <lineage>
        <taxon>Bacteria</taxon>
        <taxon>Pseudomonadati</taxon>
        <taxon>Pseudomonadota</taxon>
        <taxon>Betaproteobacteria</taxon>
        <taxon>Neisseriales</taxon>
        <taxon>Neisseriaceae</taxon>
        <taxon>Eikenella</taxon>
    </lineage>
</organism>
<sequence>MSKFTQWMRQTRREQRRLDQALARAVFTLPAMWLILLLAAAGVGMGALVASAESHKRWQHLNTPVLYARHSGGELIRRQWYDDDDHLHITGTIRTAEGKQLNLDCRNPADLLCQYDEELWQREERLPVRRAVQAGWLNYRVITELDYSKDGIARQYRAELSPQQEAEQWRRYARGWQRAALTAWGMWLWLSVEWYRRARRQRLRRRQQ</sequence>
<evidence type="ECO:0000313" key="3">
    <source>
        <dbReference type="Proteomes" id="UP000768471"/>
    </source>
</evidence>
<evidence type="ECO:0008006" key="4">
    <source>
        <dbReference type="Google" id="ProtNLM"/>
    </source>
</evidence>
<accession>A0ABS0N949</accession>
<keyword evidence="1" id="KW-0472">Membrane</keyword>
<keyword evidence="3" id="KW-1185">Reference proteome</keyword>
<proteinExistence type="predicted"/>
<comment type="caution">
    <text evidence="2">The sequence shown here is derived from an EMBL/GenBank/DDBJ whole genome shotgun (WGS) entry which is preliminary data.</text>
</comment>
<evidence type="ECO:0000313" key="2">
    <source>
        <dbReference type="EMBL" id="MBH5328830.1"/>
    </source>
</evidence>
<name>A0ABS0N949_9NEIS</name>
<keyword evidence="1" id="KW-1133">Transmembrane helix</keyword>
<dbReference type="EMBL" id="JACSGR010000003">
    <property type="protein sequence ID" value="MBH5328830.1"/>
    <property type="molecule type" value="Genomic_DNA"/>
</dbReference>
<protein>
    <recommendedName>
        <fullName evidence="4">Transmembrane protein</fullName>
    </recommendedName>
</protein>
<gene>
    <name evidence="2" type="ORF">H9Q10_04010</name>
</gene>
<dbReference type="RefSeq" id="WP_197902754.1">
    <property type="nucleotide sequence ID" value="NZ_JACSGR010000003.1"/>
</dbReference>
<evidence type="ECO:0000256" key="1">
    <source>
        <dbReference type="SAM" id="Phobius"/>
    </source>
</evidence>
<reference evidence="2 3" key="1">
    <citation type="submission" date="2020-09" db="EMBL/GenBank/DDBJ databases">
        <title>Eikenella S3660 sp. nov., isolated from a throat swab.</title>
        <authorList>
            <person name="Buhl M."/>
        </authorList>
    </citation>
    <scope>NUCLEOTIDE SEQUENCE [LARGE SCALE GENOMIC DNA]</scope>
    <source>
        <strain evidence="2 3">S3360</strain>
    </source>
</reference>
<keyword evidence="1" id="KW-0812">Transmembrane</keyword>
<feature type="transmembrane region" description="Helical" evidence="1">
    <location>
        <begin position="21"/>
        <end position="50"/>
    </location>
</feature>
<dbReference type="Proteomes" id="UP000768471">
    <property type="component" value="Unassembled WGS sequence"/>
</dbReference>